<organism evidence="2 3">
    <name type="scientific">Mytilus coruscus</name>
    <name type="common">Sea mussel</name>
    <dbReference type="NCBI Taxonomy" id="42192"/>
    <lineage>
        <taxon>Eukaryota</taxon>
        <taxon>Metazoa</taxon>
        <taxon>Spiralia</taxon>
        <taxon>Lophotrochozoa</taxon>
        <taxon>Mollusca</taxon>
        <taxon>Bivalvia</taxon>
        <taxon>Autobranchia</taxon>
        <taxon>Pteriomorphia</taxon>
        <taxon>Mytilida</taxon>
        <taxon>Mytiloidea</taxon>
        <taxon>Mytilidae</taxon>
        <taxon>Mytilinae</taxon>
        <taxon>Mytilus</taxon>
    </lineage>
</organism>
<evidence type="ECO:0000313" key="2">
    <source>
        <dbReference type="EMBL" id="CAC5425038.1"/>
    </source>
</evidence>
<dbReference type="Proteomes" id="UP000507470">
    <property type="component" value="Unassembled WGS sequence"/>
</dbReference>
<dbReference type="Gene3D" id="1.10.10.60">
    <property type="entry name" value="Homeodomain-like"/>
    <property type="match status" value="1"/>
</dbReference>
<dbReference type="PANTHER" id="PTHR47595:SF1">
    <property type="entry name" value="MYB_SANT-LIKE DNA-BINDING DOMAIN-CONTAINING PROTEIN"/>
    <property type="match status" value="1"/>
</dbReference>
<dbReference type="AlphaFoldDB" id="A0A6J8EWT2"/>
<dbReference type="OrthoDB" id="6156127at2759"/>
<accession>A0A6J8EWT2</accession>
<dbReference type="EMBL" id="CACVKT020010152">
    <property type="protein sequence ID" value="CAC5425038.1"/>
    <property type="molecule type" value="Genomic_DNA"/>
</dbReference>
<feature type="domain" description="Myb/SANT-like DNA-binding" evidence="1">
    <location>
        <begin position="140"/>
        <end position="225"/>
    </location>
</feature>
<name>A0A6J8EWT2_MYTCO</name>
<protein>
    <recommendedName>
        <fullName evidence="1">Myb/SANT-like DNA-binding domain-containing protein</fullName>
    </recommendedName>
</protein>
<dbReference type="PANTHER" id="PTHR47595">
    <property type="entry name" value="HEAT SHOCK 70 KDA PROTEIN 14"/>
    <property type="match status" value="1"/>
</dbReference>
<evidence type="ECO:0000259" key="1">
    <source>
        <dbReference type="Pfam" id="PF13837"/>
    </source>
</evidence>
<dbReference type="InterPro" id="IPR044822">
    <property type="entry name" value="Myb_DNA-bind_4"/>
</dbReference>
<dbReference type="Pfam" id="PF13837">
    <property type="entry name" value="Myb_DNA-bind_4"/>
    <property type="match status" value="1"/>
</dbReference>
<sequence>MTHIFMYRVTSAGYIEGPPIGPICTLLPNNFHQYVSQDILKSYLSCNVADAETFTKLAGAANIPVITKKKNDAVYQHVMENLTEGGKRAVMEIQPWLFNTLIDWSKEFESYVCSDALPDVDQSVDQFRSEVEIKAPKTSLWSRLATHYLIDLHKKYQNLFQKPSIKKKEVWQKNANDMSHSNFEFANSQCEQKWKNITKAYRSTVDHNRKSGNGKKKECAYFQEL</sequence>
<keyword evidence="3" id="KW-1185">Reference proteome</keyword>
<evidence type="ECO:0000313" key="3">
    <source>
        <dbReference type="Proteomes" id="UP000507470"/>
    </source>
</evidence>
<proteinExistence type="predicted"/>
<reference evidence="2 3" key="1">
    <citation type="submission" date="2020-06" db="EMBL/GenBank/DDBJ databases">
        <authorList>
            <person name="Li R."/>
            <person name="Bekaert M."/>
        </authorList>
    </citation>
    <scope>NUCLEOTIDE SEQUENCE [LARGE SCALE GENOMIC DNA]</scope>
    <source>
        <strain evidence="3">wild</strain>
    </source>
</reference>
<gene>
    <name evidence="2" type="ORF">MCOR_56888</name>
</gene>